<keyword evidence="16" id="KW-1185">Reference proteome</keyword>
<evidence type="ECO:0000256" key="7">
    <source>
        <dbReference type="ARBA" id="ARBA00022958"/>
    </source>
</evidence>
<keyword evidence="11" id="KW-0325">Glycoprotein</keyword>
<dbReference type="FunFam" id="3.30.710.10:FF:000053">
    <property type="entry name" value="potassium voltage-gated channel subfamily A member 4"/>
    <property type="match status" value="1"/>
</dbReference>
<reference evidence="15" key="2">
    <citation type="submission" date="2025-09" db="UniProtKB">
        <authorList>
            <consortium name="Ensembl"/>
        </authorList>
    </citation>
    <scope>IDENTIFICATION</scope>
</reference>
<evidence type="ECO:0000256" key="10">
    <source>
        <dbReference type="ARBA" id="ARBA00023136"/>
    </source>
</evidence>
<dbReference type="Gene3D" id="1.10.287.70">
    <property type="match status" value="1"/>
</dbReference>
<evidence type="ECO:0000256" key="4">
    <source>
        <dbReference type="ARBA" id="ARBA00022692"/>
    </source>
</evidence>
<evidence type="ECO:0000256" key="13">
    <source>
        <dbReference type="SAM" id="Phobius"/>
    </source>
</evidence>
<feature type="transmembrane region" description="Helical" evidence="13">
    <location>
        <begin position="343"/>
        <end position="360"/>
    </location>
</feature>
<keyword evidence="8 13" id="KW-1133">Transmembrane helix</keyword>
<dbReference type="AlphaFoldDB" id="A0A3Q3AUM5"/>
<proteinExistence type="predicted"/>
<evidence type="ECO:0000256" key="2">
    <source>
        <dbReference type="ARBA" id="ARBA00022448"/>
    </source>
</evidence>
<dbReference type="InterPro" id="IPR027359">
    <property type="entry name" value="Volt_channel_dom_sf"/>
</dbReference>
<dbReference type="SUPFAM" id="SSF81324">
    <property type="entry name" value="Voltage-gated potassium channels"/>
    <property type="match status" value="1"/>
</dbReference>
<dbReference type="GeneTree" id="ENSGT00940000164717"/>
<keyword evidence="3" id="KW-0633">Potassium transport</keyword>
<dbReference type="InterPro" id="IPR003968">
    <property type="entry name" value="K_chnl_volt-dep_Kv"/>
</dbReference>
<dbReference type="SUPFAM" id="SSF54695">
    <property type="entry name" value="POZ domain"/>
    <property type="match status" value="1"/>
</dbReference>
<evidence type="ECO:0000313" key="15">
    <source>
        <dbReference type="Ensembl" id="ENSKMAP00000020155.1"/>
    </source>
</evidence>
<dbReference type="Proteomes" id="UP000264800">
    <property type="component" value="Unplaced"/>
</dbReference>
<dbReference type="Gene3D" id="1.20.120.350">
    <property type="entry name" value="Voltage-gated potassium channels. Chain C"/>
    <property type="match status" value="1"/>
</dbReference>
<evidence type="ECO:0000256" key="5">
    <source>
        <dbReference type="ARBA" id="ARBA00022826"/>
    </source>
</evidence>
<evidence type="ECO:0000256" key="9">
    <source>
        <dbReference type="ARBA" id="ARBA00023065"/>
    </source>
</evidence>
<evidence type="ECO:0000313" key="16">
    <source>
        <dbReference type="Proteomes" id="UP000264800"/>
    </source>
</evidence>
<dbReference type="GO" id="GO:0005251">
    <property type="term" value="F:delayed rectifier potassium channel activity"/>
    <property type="evidence" value="ECO:0007669"/>
    <property type="project" value="TreeGrafter"/>
</dbReference>
<evidence type="ECO:0000256" key="12">
    <source>
        <dbReference type="ARBA" id="ARBA00023303"/>
    </source>
</evidence>
<reference evidence="15" key="1">
    <citation type="submission" date="2025-08" db="UniProtKB">
        <authorList>
            <consortium name="Ensembl"/>
        </authorList>
    </citation>
    <scope>IDENTIFICATION</scope>
</reference>
<accession>A0A3Q3AUM5</accession>
<dbReference type="PRINTS" id="PR01496">
    <property type="entry name" value="SHAKERCHANEL"/>
</dbReference>
<dbReference type="InterPro" id="IPR011333">
    <property type="entry name" value="SKP1/BTB/POZ_sf"/>
</dbReference>
<dbReference type="GO" id="GO:0008076">
    <property type="term" value="C:voltage-gated potassium channel complex"/>
    <property type="evidence" value="ECO:0007669"/>
    <property type="project" value="InterPro"/>
</dbReference>
<dbReference type="PANTHER" id="PTHR11537">
    <property type="entry name" value="VOLTAGE-GATED POTASSIUM CHANNEL"/>
    <property type="match status" value="1"/>
</dbReference>
<keyword evidence="10 13" id="KW-0472">Membrane</keyword>
<dbReference type="InterPro" id="IPR003972">
    <property type="entry name" value="K_chnl_volt-dep_Kv1"/>
</dbReference>
<keyword evidence="6" id="KW-0851">Voltage-gated channel</keyword>
<dbReference type="Gene3D" id="3.30.710.10">
    <property type="entry name" value="Potassium Channel Kv1.1, Chain A"/>
    <property type="match status" value="1"/>
</dbReference>
<dbReference type="FunFam" id="1.10.287.70:FF:000002">
    <property type="entry name" value="Potassium voltage-gated channel subfamily a member"/>
    <property type="match status" value="1"/>
</dbReference>
<evidence type="ECO:0000256" key="1">
    <source>
        <dbReference type="ARBA" id="ARBA00004141"/>
    </source>
</evidence>
<feature type="domain" description="BTB" evidence="14">
    <location>
        <begin position="8"/>
        <end position="108"/>
    </location>
</feature>
<dbReference type="InterPro" id="IPR005821">
    <property type="entry name" value="Ion_trans_dom"/>
</dbReference>
<name>A0A3Q3AUM5_KRYMA</name>
<dbReference type="PRINTS" id="PR00169">
    <property type="entry name" value="KCHANNEL"/>
</dbReference>
<dbReference type="FunFam" id="1.20.120.350:FF:000028">
    <property type="entry name" value="Potassium voltage-gated channel subfamily a member"/>
    <property type="match status" value="1"/>
</dbReference>
<dbReference type="GO" id="GO:0051260">
    <property type="term" value="P:protein homooligomerization"/>
    <property type="evidence" value="ECO:0007669"/>
    <property type="project" value="InterPro"/>
</dbReference>
<feature type="transmembrane region" description="Helical" evidence="13">
    <location>
        <begin position="310"/>
        <end position="331"/>
    </location>
</feature>
<dbReference type="InterPro" id="IPR000210">
    <property type="entry name" value="BTB/POZ_dom"/>
</dbReference>
<keyword evidence="9" id="KW-0406">Ion transport</keyword>
<evidence type="ECO:0000259" key="14">
    <source>
        <dbReference type="SMART" id="SM00225"/>
    </source>
</evidence>
<comment type="subcellular location">
    <subcellularLocation>
        <location evidence="1">Membrane</location>
        <topology evidence="1">Multi-pass membrane protein</topology>
    </subcellularLocation>
</comment>
<dbReference type="InterPro" id="IPR003131">
    <property type="entry name" value="T1-type_BTB"/>
</dbReference>
<dbReference type="PANTHER" id="PTHR11537:SF155">
    <property type="entry name" value="POTASSIUM VOLTAGE-GATED CHANNEL SUBFAMILY A MEMBER 7"/>
    <property type="match status" value="1"/>
</dbReference>
<keyword evidence="5" id="KW-0631">Potassium channel</keyword>
<evidence type="ECO:0000256" key="6">
    <source>
        <dbReference type="ARBA" id="ARBA00022882"/>
    </source>
</evidence>
<keyword evidence="12" id="KW-0407">Ion channel</keyword>
<dbReference type="PRINTS" id="PR01491">
    <property type="entry name" value="KVCHANNEL"/>
</dbReference>
<dbReference type="Ensembl" id="ENSKMAT00000020422.1">
    <property type="protein sequence ID" value="ENSKMAP00000020155.1"/>
    <property type="gene ID" value="ENSKMAG00000014973.1"/>
</dbReference>
<dbReference type="Pfam" id="PF00520">
    <property type="entry name" value="Ion_trans"/>
    <property type="match status" value="1"/>
</dbReference>
<feature type="transmembrane region" description="Helical" evidence="13">
    <location>
        <begin position="139"/>
        <end position="160"/>
    </location>
</feature>
<evidence type="ECO:0000256" key="11">
    <source>
        <dbReference type="ARBA" id="ARBA00023180"/>
    </source>
</evidence>
<dbReference type="GO" id="GO:0001508">
    <property type="term" value="P:action potential"/>
    <property type="evidence" value="ECO:0007669"/>
    <property type="project" value="TreeGrafter"/>
</dbReference>
<dbReference type="Pfam" id="PF02214">
    <property type="entry name" value="BTB_2"/>
    <property type="match status" value="1"/>
</dbReference>
<evidence type="ECO:0000256" key="8">
    <source>
        <dbReference type="ARBA" id="ARBA00022989"/>
    </source>
</evidence>
<keyword evidence="4 13" id="KW-0812">Transmembrane</keyword>
<organism evidence="15 16">
    <name type="scientific">Kryptolebias marmoratus</name>
    <name type="common">Mangrove killifish</name>
    <name type="synonym">Rivulus marmoratus</name>
    <dbReference type="NCBI Taxonomy" id="37003"/>
    <lineage>
        <taxon>Eukaryota</taxon>
        <taxon>Metazoa</taxon>
        <taxon>Chordata</taxon>
        <taxon>Craniata</taxon>
        <taxon>Vertebrata</taxon>
        <taxon>Euteleostomi</taxon>
        <taxon>Actinopterygii</taxon>
        <taxon>Neopterygii</taxon>
        <taxon>Teleostei</taxon>
        <taxon>Neoteleostei</taxon>
        <taxon>Acanthomorphata</taxon>
        <taxon>Ovalentaria</taxon>
        <taxon>Atherinomorphae</taxon>
        <taxon>Cyprinodontiformes</taxon>
        <taxon>Rivulidae</taxon>
        <taxon>Kryptolebias</taxon>
    </lineage>
</organism>
<dbReference type="OMA" id="IWELMEY"/>
<keyword evidence="2" id="KW-0813">Transport</keyword>
<keyword evidence="7" id="KW-0630">Potassium</keyword>
<dbReference type="InterPro" id="IPR028325">
    <property type="entry name" value="VG_K_chnl"/>
</dbReference>
<evidence type="ECO:0000256" key="3">
    <source>
        <dbReference type="ARBA" id="ARBA00022538"/>
    </source>
</evidence>
<dbReference type="SMART" id="SM00225">
    <property type="entry name" value="BTB"/>
    <property type="match status" value="1"/>
</dbReference>
<sequence>NVGWGLSERLAINVSGMRYETQLRTLAQFPNSLLGDPRRRSRYFDPLRNELFLDRNRACFDAILYFYQSGGRLRRPANIPLDIFMDELMFYELGEDIMNRFKEDEGFPKEEERPLPSNEIQKKLWMLFEHPESSSGARIIAIISVMVIVVSILIFCLETLPDFKKEGTGDCFRLLLCFLSVPLQEYHSHAKNGSENGPPPPSIFHDPFFMVETVCICWFSFELIMRLACCPSKPQFFKDVMNIIDFGAILPYFVTLGTELAKDDDTSPATSLAIIRVIRLVRVFRIFKLSRHSKGLQILGQTLKASMRELGLLIFFLFIGVIIFSSAVYFAEADHHKTDFISIPHGFWWAVVTMTTVGYGDMYPVTVWGKMVGSMCAIAGVLTISLPVPVIVSNFSYFYHRETECDGDGLCSGQSAEYRGGNLYLREPLVTQV</sequence>
<protein>
    <submittedName>
        <fullName evidence="15">Potassium voltage-gated channel subfamily A member 7-like</fullName>
    </submittedName>
</protein>
<feature type="transmembrane region" description="Helical" evidence="13">
    <location>
        <begin position="372"/>
        <end position="392"/>
    </location>
</feature>